<dbReference type="GO" id="GO:0005975">
    <property type="term" value="P:carbohydrate metabolic process"/>
    <property type="evidence" value="ECO:0007669"/>
    <property type="project" value="InterPro"/>
</dbReference>
<dbReference type="Proteomes" id="UP001147653">
    <property type="component" value="Unassembled WGS sequence"/>
</dbReference>
<dbReference type="EMBL" id="JAPDDP010000020">
    <property type="protein sequence ID" value="MDA0181310.1"/>
    <property type="molecule type" value="Genomic_DNA"/>
</dbReference>
<dbReference type="Pfam" id="PF01522">
    <property type="entry name" value="Polysacc_deac_1"/>
    <property type="match status" value="1"/>
</dbReference>
<name>A0A9X3SBE5_9ACTN</name>
<accession>A0A9X3SBE5</accession>
<comment type="caution">
    <text evidence="2">The sequence shown here is derived from an EMBL/GenBank/DDBJ whole genome shotgun (WGS) entry which is preliminary data.</text>
</comment>
<dbReference type="InterPro" id="IPR037950">
    <property type="entry name" value="PgdA-like"/>
</dbReference>
<protein>
    <submittedName>
        <fullName evidence="2">Polysaccharide deacetylase</fullName>
    </submittedName>
</protein>
<dbReference type="CDD" id="cd10938">
    <property type="entry name" value="CE4_HpPgdA_like"/>
    <property type="match status" value="1"/>
</dbReference>
<feature type="domain" description="NodB homology" evidence="1">
    <location>
        <begin position="33"/>
        <end position="252"/>
    </location>
</feature>
<reference evidence="2" key="1">
    <citation type="submission" date="2022-10" db="EMBL/GenBank/DDBJ databases">
        <title>The WGS of Solirubrobacter phytolaccae KCTC 29190.</title>
        <authorList>
            <person name="Jiang Z."/>
        </authorList>
    </citation>
    <scope>NUCLEOTIDE SEQUENCE</scope>
    <source>
        <strain evidence="2">KCTC 29190</strain>
    </source>
</reference>
<evidence type="ECO:0000313" key="3">
    <source>
        <dbReference type="Proteomes" id="UP001147653"/>
    </source>
</evidence>
<dbReference type="RefSeq" id="WP_270025624.1">
    <property type="nucleotide sequence ID" value="NZ_JAPDDP010000020.1"/>
</dbReference>
<gene>
    <name evidence="2" type="ORF">OJ997_13470</name>
</gene>
<dbReference type="PROSITE" id="PS51677">
    <property type="entry name" value="NODB"/>
    <property type="match status" value="1"/>
</dbReference>
<sequence>MRADWPNNARTAISLTFDVDAESGWLGEDPAYKDRLSTLSEARYGITRGLPRILSTLAKHDIKATFYVPGYTAELHRDAIKRIAAEGHEIGHHGYLHLRSDGATEAQQREEIERGTAALVQTIGQTPIGYRSPSWELTPITLQLLREHGFTYDSSLMGDDRPYLLGNDLIELPVHWSLDDWPHLHWKPGRGDAFTAPEAFLDTWLKEFESAHQERRHLTYTMHPEVIGRGHRIALIDRLIDEIKQRADVWFATHADVAAFVTS</sequence>
<dbReference type="InterPro" id="IPR011330">
    <property type="entry name" value="Glyco_hydro/deAcase_b/a-brl"/>
</dbReference>
<dbReference type="Gene3D" id="3.20.20.370">
    <property type="entry name" value="Glycoside hydrolase/deacetylase"/>
    <property type="match status" value="1"/>
</dbReference>
<evidence type="ECO:0000259" key="1">
    <source>
        <dbReference type="PROSITE" id="PS51677"/>
    </source>
</evidence>
<dbReference type="AlphaFoldDB" id="A0A9X3SBE5"/>
<proteinExistence type="predicted"/>
<dbReference type="GO" id="GO:0016810">
    <property type="term" value="F:hydrolase activity, acting on carbon-nitrogen (but not peptide) bonds"/>
    <property type="evidence" value="ECO:0007669"/>
    <property type="project" value="InterPro"/>
</dbReference>
<keyword evidence="3" id="KW-1185">Reference proteome</keyword>
<dbReference type="PANTHER" id="PTHR47561">
    <property type="entry name" value="POLYSACCHARIDE DEACETYLASE FAMILY PROTEIN (AFU_ORTHOLOGUE AFUA_6G05030)"/>
    <property type="match status" value="1"/>
</dbReference>
<dbReference type="PANTHER" id="PTHR47561:SF1">
    <property type="entry name" value="POLYSACCHARIDE DEACETYLASE FAMILY PROTEIN (AFU_ORTHOLOGUE AFUA_6G05030)"/>
    <property type="match status" value="1"/>
</dbReference>
<evidence type="ECO:0000313" key="2">
    <source>
        <dbReference type="EMBL" id="MDA0181310.1"/>
    </source>
</evidence>
<organism evidence="2 3">
    <name type="scientific">Solirubrobacter phytolaccae</name>
    <dbReference type="NCBI Taxonomy" id="1404360"/>
    <lineage>
        <taxon>Bacteria</taxon>
        <taxon>Bacillati</taxon>
        <taxon>Actinomycetota</taxon>
        <taxon>Thermoleophilia</taxon>
        <taxon>Solirubrobacterales</taxon>
        <taxon>Solirubrobacteraceae</taxon>
        <taxon>Solirubrobacter</taxon>
    </lineage>
</organism>
<dbReference type="InterPro" id="IPR002509">
    <property type="entry name" value="NODB_dom"/>
</dbReference>
<dbReference type="SUPFAM" id="SSF88713">
    <property type="entry name" value="Glycoside hydrolase/deacetylase"/>
    <property type="match status" value="1"/>
</dbReference>